<dbReference type="GO" id="GO:0016987">
    <property type="term" value="F:sigma factor activity"/>
    <property type="evidence" value="ECO:0007669"/>
    <property type="project" value="UniProtKB-KW"/>
</dbReference>
<feature type="domain" description="RNA polymerase sigma factor 70 region 4 type 2" evidence="6">
    <location>
        <begin position="104"/>
        <end position="149"/>
    </location>
</feature>
<evidence type="ECO:0000256" key="2">
    <source>
        <dbReference type="ARBA" id="ARBA00023015"/>
    </source>
</evidence>
<evidence type="ECO:0000256" key="1">
    <source>
        <dbReference type="ARBA" id="ARBA00010641"/>
    </source>
</evidence>
<organism evidence="7 8">
    <name type="scientific">Coprobacillus cateniformis</name>
    <dbReference type="NCBI Taxonomy" id="100884"/>
    <lineage>
        <taxon>Bacteria</taxon>
        <taxon>Bacillati</taxon>
        <taxon>Bacillota</taxon>
        <taxon>Erysipelotrichia</taxon>
        <taxon>Erysipelotrichales</taxon>
        <taxon>Coprobacillaceae</taxon>
        <taxon>Coprobacillus</taxon>
    </lineage>
</organism>
<keyword evidence="2" id="KW-0805">Transcription regulation</keyword>
<dbReference type="SUPFAM" id="SSF88946">
    <property type="entry name" value="Sigma2 domain of RNA polymerase sigma factors"/>
    <property type="match status" value="1"/>
</dbReference>
<dbReference type="InterPro" id="IPR036388">
    <property type="entry name" value="WH-like_DNA-bd_sf"/>
</dbReference>
<dbReference type="EMBL" id="ADKX01000052">
    <property type="protein sequence ID" value="EFW03055.1"/>
    <property type="molecule type" value="Genomic_DNA"/>
</dbReference>
<dbReference type="OrthoDB" id="9795666at2"/>
<dbReference type="CDD" id="cd06171">
    <property type="entry name" value="Sigma70_r4"/>
    <property type="match status" value="1"/>
</dbReference>
<protein>
    <submittedName>
        <fullName evidence="7">Uncharacterized protein</fullName>
    </submittedName>
</protein>
<dbReference type="HOGENOM" id="CLU_047691_3_1_9"/>
<evidence type="ECO:0000259" key="6">
    <source>
        <dbReference type="Pfam" id="PF08281"/>
    </source>
</evidence>
<evidence type="ECO:0000256" key="4">
    <source>
        <dbReference type="ARBA" id="ARBA00023163"/>
    </source>
</evidence>
<dbReference type="AlphaFoldDB" id="E7GG09"/>
<evidence type="ECO:0000313" key="8">
    <source>
        <dbReference type="Proteomes" id="UP000003157"/>
    </source>
</evidence>
<keyword evidence="3" id="KW-0731">Sigma factor</keyword>
<dbReference type="Gene3D" id="1.10.10.10">
    <property type="entry name" value="Winged helix-like DNA-binding domain superfamily/Winged helix DNA-binding domain"/>
    <property type="match status" value="1"/>
</dbReference>
<sequence>MQKIILGMSFEDVLETYSDMITRICIVNLRNSDDAKDCYQNVFMKLFEKDIEFCSEEHLKAWLIRVCINECRNYRRVFYRLTIDIDKIIMIDNKQELTLLPEVLKLPKKYRNILYLYYYEGYHIQEISEILQMNQNTIKSYLKRGRELLRKKVGDFYE</sequence>
<dbReference type="STRING" id="100884.GCA_000269565_02705"/>
<evidence type="ECO:0000313" key="7">
    <source>
        <dbReference type="EMBL" id="EFW03055.1"/>
    </source>
</evidence>
<dbReference type="Proteomes" id="UP000003157">
    <property type="component" value="Unassembled WGS sequence"/>
</dbReference>
<dbReference type="InterPro" id="IPR013325">
    <property type="entry name" value="RNA_pol_sigma_r2"/>
</dbReference>
<dbReference type="Gene3D" id="1.10.1740.10">
    <property type="match status" value="1"/>
</dbReference>
<keyword evidence="4" id="KW-0804">Transcription</keyword>
<evidence type="ECO:0000256" key="3">
    <source>
        <dbReference type="ARBA" id="ARBA00023082"/>
    </source>
</evidence>
<comment type="similarity">
    <text evidence="1">Belongs to the sigma-70 factor family. ECF subfamily.</text>
</comment>
<dbReference type="InterPro" id="IPR007627">
    <property type="entry name" value="RNA_pol_sigma70_r2"/>
</dbReference>
<feature type="domain" description="RNA polymerase sigma-70 region 2" evidence="5">
    <location>
        <begin position="15"/>
        <end position="76"/>
    </location>
</feature>
<accession>E7GG09</accession>
<dbReference type="eggNOG" id="COG1595">
    <property type="taxonomic scope" value="Bacteria"/>
</dbReference>
<dbReference type="PANTHER" id="PTHR43133">
    <property type="entry name" value="RNA POLYMERASE ECF-TYPE SIGMA FACTO"/>
    <property type="match status" value="1"/>
</dbReference>
<name>E7GG09_9FIRM</name>
<dbReference type="Pfam" id="PF08281">
    <property type="entry name" value="Sigma70_r4_2"/>
    <property type="match status" value="1"/>
</dbReference>
<comment type="caution">
    <text evidence="7">The sequence shown here is derived from an EMBL/GenBank/DDBJ whole genome shotgun (WGS) entry which is preliminary data.</text>
</comment>
<dbReference type="InterPro" id="IPR039425">
    <property type="entry name" value="RNA_pol_sigma-70-like"/>
</dbReference>
<dbReference type="Pfam" id="PF04542">
    <property type="entry name" value="Sigma70_r2"/>
    <property type="match status" value="1"/>
</dbReference>
<gene>
    <name evidence="7" type="ORF">HMPREF9488_03702</name>
</gene>
<dbReference type="NCBIfam" id="TIGR02937">
    <property type="entry name" value="sigma70-ECF"/>
    <property type="match status" value="1"/>
</dbReference>
<dbReference type="RefSeq" id="WP_008790784.1">
    <property type="nucleotide sequence ID" value="NZ_AKCB01000001.1"/>
</dbReference>
<dbReference type="SUPFAM" id="SSF88659">
    <property type="entry name" value="Sigma3 and sigma4 domains of RNA polymerase sigma factors"/>
    <property type="match status" value="1"/>
</dbReference>
<dbReference type="PANTHER" id="PTHR43133:SF60">
    <property type="entry name" value="RNA POLYMERASE SIGMA FACTOR SIGV"/>
    <property type="match status" value="1"/>
</dbReference>
<keyword evidence="8" id="KW-1185">Reference proteome</keyword>
<dbReference type="GO" id="GO:0006352">
    <property type="term" value="P:DNA-templated transcription initiation"/>
    <property type="evidence" value="ECO:0007669"/>
    <property type="project" value="InterPro"/>
</dbReference>
<dbReference type="GeneID" id="78230518"/>
<reference evidence="7 8" key="1">
    <citation type="submission" date="2010-12" db="EMBL/GenBank/DDBJ databases">
        <title>The Genome Sequence of Coprobacillus sp. strain 29_1.</title>
        <authorList>
            <consortium name="The Broad Institute Genome Sequencing Platform"/>
            <person name="Earl A."/>
            <person name="Ward D."/>
            <person name="Feldgarden M."/>
            <person name="Gevers D."/>
            <person name="Daigneault M."/>
            <person name="Sibley C.D."/>
            <person name="White A."/>
            <person name="Strauss J."/>
            <person name="Allen-Vercoe E."/>
            <person name="Young S.K."/>
            <person name="Zeng Q."/>
            <person name="Gargeya S."/>
            <person name="Fitzgerald M."/>
            <person name="Haas B."/>
            <person name="Abouelleil A."/>
            <person name="Alvarado L."/>
            <person name="Arachchi H.M."/>
            <person name="Berlin A."/>
            <person name="Brown A."/>
            <person name="Chapman S.B."/>
            <person name="Chen Z."/>
            <person name="Dunbar C."/>
            <person name="Freedman E."/>
            <person name="Gearin G."/>
            <person name="Gellesch M."/>
            <person name="Goldberg J."/>
            <person name="Griggs A."/>
            <person name="Gujja S."/>
            <person name="Heilman E."/>
            <person name="Heiman D."/>
            <person name="Howarth C."/>
            <person name="Larson L."/>
            <person name="Lui A."/>
            <person name="MacDonald P.J.P."/>
            <person name="Mehta T."/>
            <person name="Montmayeur A."/>
            <person name="Murphy C."/>
            <person name="Neiman D."/>
            <person name="Pearson M."/>
            <person name="Priest M."/>
            <person name="Roberts A."/>
            <person name="Saif S."/>
            <person name="Shea T."/>
            <person name="Shenoy N."/>
            <person name="Sisk P."/>
            <person name="Stolte C."/>
            <person name="Sykes S."/>
            <person name="White J."/>
            <person name="Yandava C."/>
            <person name="Nusbaum C."/>
            <person name="Birren B."/>
        </authorList>
    </citation>
    <scope>NUCLEOTIDE SEQUENCE [LARGE SCALE GENOMIC DNA]</scope>
    <source>
        <strain evidence="7 8">29_1</strain>
    </source>
</reference>
<dbReference type="InterPro" id="IPR013324">
    <property type="entry name" value="RNA_pol_sigma_r3/r4-like"/>
</dbReference>
<dbReference type="InterPro" id="IPR014284">
    <property type="entry name" value="RNA_pol_sigma-70_dom"/>
</dbReference>
<evidence type="ECO:0000259" key="5">
    <source>
        <dbReference type="Pfam" id="PF04542"/>
    </source>
</evidence>
<dbReference type="GO" id="GO:0003677">
    <property type="term" value="F:DNA binding"/>
    <property type="evidence" value="ECO:0007669"/>
    <property type="project" value="InterPro"/>
</dbReference>
<proteinExistence type="inferred from homology"/>
<dbReference type="InterPro" id="IPR013249">
    <property type="entry name" value="RNA_pol_sigma70_r4_t2"/>
</dbReference>